<keyword evidence="2 8" id="KW-0812">Transmembrane</keyword>
<dbReference type="InterPro" id="IPR045095">
    <property type="entry name" value="ACDP"/>
</dbReference>
<feature type="transmembrane region" description="Helical" evidence="9">
    <location>
        <begin position="15"/>
        <end position="42"/>
    </location>
</feature>
<feature type="transmembrane region" description="Helical" evidence="9">
    <location>
        <begin position="130"/>
        <end position="150"/>
    </location>
</feature>
<evidence type="ECO:0000256" key="3">
    <source>
        <dbReference type="ARBA" id="ARBA00022737"/>
    </source>
</evidence>
<evidence type="ECO:0000259" key="10">
    <source>
        <dbReference type="PROSITE" id="PS51846"/>
    </source>
</evidence>
<dbReference type="Gramene" id="C.cajan_15961.t">
    <property type="protein sequence ID" value="C.cajan_15961.t"/>
    <property type="gene ID" value="C.cajan_15961"/>
</dbReference>
<evidence type="ECO:0000313" key="12">
    <source>
        <dbReference type="Proteomes" id="UP000075243"/>
    </source>
</evidence>
<reference evidence="11 12" key="1">
    <citation type="journal article" date="2012" name="Nat. Biotechnol.">
        <title>Draft genome sequence of pigeonpea (Cajanus cajan), an orphan legume crop of resource-poor farmers.</title>
        <authorList>
            <person name="Varshney R.K."/>
            <person name="Chen W."/>
            <person name="Li Y."/>
            <person name="Bharti A.K."/>
            <person name="Saxena R.K."/>
            <person name="Schlueter J.A."/>
            <person name="Donoghue M.T."/>
            <person name="Azam S."/>
            <person name="Fan G."/>
            <person name="Whaley A.M."/>
            <person name="Farmer A.D."/>
            <person name="Sheridan J."/>
            <person name="Iwata A."/>
            <person name="Tuteja R."/>
            <person name="Penmetsa R.V."/>
            <person name="Wu W."/>
            <person name="Upadhyaya H.D."/>
            <person name="Yang S.P."/>
            <person name="Shah T."/>
            <person name="Saxena K.B."/>
            <person name="Michael T."/>
            <person name="McCombie W.R."/>
            <person name="Yang B."/>
            <person name="Zhang G."/>
            <person name="Yang H."/>
            <person name="Wang J."/>
            <person name="Spillane C."/>
            <person name="Cook D.R."/>
            <person name="May G.D."/>
            <person name="Xu X."/>
            <person name="Jackson S.A."/>
        </authorList>
    </citation>
    <scope>NUCLEOTIDE SEQUENCE [LARGE SCALE GENOMIC DNA]</scope>
    <source>
        <strain evidence="12">cv. Asha</strain>
    </source>
</reference>
<dbReference type="Gene3D" id="3.10.580.10">
    <property type="entry name" value="CBS-domain"/>
    <property type="match status" value="1"/>
</dbReference>
<evidence type="ECO:0000256" key="2">
    <source>
        <dbReference type="ARBA" id="ARBA00022692"/>
    </source>
</evidence>
<evidence type="ECO:0000256" key="5">
    <source>
        <dbReference type="ARBA" id="ARBA00023122"/>
    </source>
</evidence>
<organism evidence="11 12">
    <name type="scientific">Cajanus cajan</name>
    <name type="common">Pigeon pea</name>
    <name type="synonym">Cajanus indicus</name>
    <dbReference type="NCBI Taxonomy" id="3821"/>
    <lineage>
        <taxon>Eukaryota</taxon>
        <taxon>Viridiplantae</taxon>
        <taxon>Streptophyta</taxon>
        <taxon>Embryophyta</taxon>
        <taxon>Tracheophyta</taxon>
        <taxon>Spermatophyta</taxon>
        <taxon>Magnoliopsida</taxon>
        <taxon>eudicotyledons</taxon>
        <taxon>Gunneridae</taxon>
        <taxon>Pentapetalae</taxon>
        <taxon>rosids</taxon>
        <taxon>fabids</taxon>
        <taxon>Fabales</taxon>
        <taxon>Fabaceae</taxon>
        <taxon>Papilionoideae</taxon>
        <taxon>50 kb inversion clade</taxon>
        <taxon>NPAAA clade</taxon>
        <taxon>indigoferoid/millettioid clade</taxon>
        <taxon>Phaseoleae</taxon>
        <taxon>Cajanus</taxon>
    </lineage>
</organism>
<dbReference type="InterPro" id="IPR044751">
    <property type="entry name" value="Ion_transp-like_CBS"/>
</dbReference>
<dbReference type="Proteomes" id="UP000075243">
    <property type="component" value="Chromosome 8"/>
</dbReference>
<comment type="subcellular location">
    <subcellularLocation>
        <location evidence="1">Membrane</location>
        <topology evidence="1">Multi-pass membrane protein</topology>
    </subcellularLocation>
</comment>
<dbReference type="CDD" id="cd04590">
    <property type="entry name" value="CBS_pair_CorC_HlyC_assoc"/>
    <property type="match status" value="1"/>
</dbReference>
<feature type="transmembrane region" description="Helical" evidence="9">
    <location>
        <begin position="100"/>
        <end position="118"/>
    </location>
</feature>
<keyword evidence="4 8" id="KW-1133">Transmembrane helix</keyword>
<keyword evidence="7" id="KW-0325">Glycoprotein</keyword>
<dbReference type="Pfam" id="PF01595">
    <property type="entry name" value="CNNM"/>
    <property type="match status" value="1"/>
</dbReference>
<keyword evidence="3" id="KW-0677">Repeat</keyword>
<evidence type="ECO:0000313" key="11">
    <source>
        <dbReference type="EMBL" id="KYP61914.1"/>
    </source>
</evidence>
<feature type="domain" description="CNNM transmembrane" evidence="10">
    <location>
        <begin position="11"/>
        <end position="193"/>
    </location>
</feature>
<dbReference type="EMBL" id="CM003610">
    <property type="protein sequence ID" value="KYP61914.1"/>
    <property type="molecule type" value="Genomic_DNA"/>
</dbReference>
<dbReference type="PANTHER" id="PTHR12064:SF99">
    <property type="entry name" value="DUF21 DOMAIN PLANT PROTEIN"/>
    <property type="match status" value="1"/>
</dbReference>
<accession>A0A151T4E1</accession>
<dbReference type="STRING" id="3821.A0A151T4E1"/>
<evidence type="ECO:0000256" key="9">
    <source>
        <dbReference type="SAM" id="Phobius"/>
    </source>
</evidence>
<gene>
    <name evidence="11" type="ORF">KK1_016428</name>
</gene>
<evidence type="ECO:0000256" key="7">
    <source>
        <dbReference type="ARBA" id="ARBA00023180"/>
    </source>
</evidence>
<dbReference type="GO" id="GO:0010960">
    <property type="term" value="P:magnesium ion homeostasis"/>
    <property type="evidence" value="ECO:0007669"/>
    <property type="project" value="InterPro"/>
</dbReference>
<proteinExistence type="predicted"/>
<protein>
    <submittedName>
        <fullName evidence="11">Uncharacterized protein C4B3.03c</fullName>
    </submittedName>
</protein>
<dbReference type="FunFam" id="3.10.580.10:FF:000015">
    <property type="entry name" value="DUF21 domain-containing protein"/>
    <property type="match status" value="1"/>
</dbReference>
<dbReference type="GO" id="GO:0016020">
    <property type="term" value="C:membrane"/>
    <property type="evidence" value="ECO:0007669"/>
    <property type="project" value="UniProtKB-SubCell"/>
</dbReference>
<dbReference type="PANTHER" id="PTHR12064">
    <property type="entry name" value="METAL TRANSPORTER CNNM"/>
    <property type="match status" value="1"/>
</dbReference>
<dbReference type="OMA" id="ASHIYWR"/>
<name>A0A151T4E1_CAJCA</name>
<dbReference type="SUPFAM" id="SSF54631">
    <property type="entry name" value="CBS-domain pair"/>
    <property type="match status" value="1"/>
</dbReference>
<dbReference type="InterPro" id="IPR002550">
    <property type="entry name" value="CNNM"/>
</dbReference>
<evidence type="ECO:0000256" key="4">
    <source>
        <dbReference type="ARBA" id="ARBA00022989"/>
    </source>
</evidence>
<dbReference type="AlphaFoldDB" id="A0A151T4E1"/>
<evidence type="ECO:0000256" key="1">
    <source>
        <dbReference type="ARBA" id="ARBA00004141"/>
    </source>
</evidence>
<evidence type="ECO:0000256" key="6">
    <source>
        <dbReference type="ARBA" id="ARBA00023136"/>
    </source>
</evidence>
<dbReference type="GO" id="GO:0030026">
    <property type="term" value="P:intracellular manganese ion homeostasis"/>
    <property type="evidence" value="ECO:0007669"/>
    <property type="project" value="TreeGrafter"/>
</dbReference>
<dbReference type="InterPro" id="IPR046342">
    <property type="entry name" value="CBS_dom_sf"/>
</dbReference>
<dbReference type="GO" id="GO:0005737">
    <property type="term" value="C:cytoplasm"/>
    <property type="evidence" value="ECO:0007669"/>
    <property type="project" value="TreeGrafter"/>
</dbReference>
<dbReference type="PROSITE" id="PS51846">
    <property type="entry name" value="CNNM"/>
    <property type="match status" value="1"/>
</dbReference>
<sequence length="466" mass="52029">MIFGEDEHPCCEFSFWLFLIICLVLVSLAGIASGLALGLLSFSQVDLEVLIKAGLPKDRKHAERIQPFVKKGHFVLCTLLLGKSLAMEALPLFMDAILPSWFTILMSAPLVTVFAEILPQAVCSRYGLTLGAKMAPIVQLLLLFFFPITYPASKVNYMLWKEHSVLLRRSELKTFVDLHANEAGKGGELSHHETSIITGAMDLTQKTAKDAMTPISETFSLDINSKLDMHTMTQIMSKGHSRIPIHSGHPRNIIGLILVKNLMFCRPEDETPIKNLIIRKIPRVYESWPLYEILNQFQKGHSHMAIVLESNKDTESTTVHAVGAPTFLNIITHKKSNPAQVAGESDSSFVLEISQRSSVHESGLNSSDAEFHSPTLKNMMELESEAVEQENGDFSQEQVESLPDVIDEEVIGIITMEDVMEELLQGDILDETDEYVHVQKNIRINLLQSLRSQSRSSRRASGSGHR</sequence>
<keyword evidence="5" id="KW-0129">CBS domain</keyword>
<keyword evidence="6 8" id="KW-0472">Membrane</keyword>
<keyword evidence="12" id="KW-1185">Reference proteome</keyword>
<evidence type="ECO:0000256" key="8">
    <source>
        <dbReference type="PROSITE-ProRule" id="PRU01193"/>
    </source>
</evidence>